<protein>
    <submittedName>
        <fullName evidence="2">Uncharacterized protein</fullName>
    </submittedName>
</protein>
<feature type="region of interest" description="Disordered" evidence="1">
    <location>
        <begin position="26"/>
        <end position="113"/>
    </location>
</feature>
<feature type="compositionally biased region" description="Basic and acidic residues" evidence="1">
    <location>
        <begin position="67"/>
        <end position="105"/>
    </location>
</feature>
<evidence type="ECO:0000313" key="2">
    <source>
        <dbReference type="EMBL" id="KAJ1204543.1"/>
    </source>
</evidence>
<organism evidence="2 3">
    <name type="scientific">Pleurodeles waltl</name>
    <name type="common">Iberian ribbed newt</name>
    <dbReference type="NCBI Taxonomy" id="8319"/>
    <lineage>
        <taxon>Eukaryota</taxon>
        <taxon>Metazoa</taxon>
        <taxon>Chordata</taxon>
        <taxon>Craniata</taxon>
        <taxon>Vertebrata</taxon>
        <taxon>Euteleostomi</taxon>
        <taxon>Amphibia</taxon>
        <taxon>Batrachia</taxon>
        <taxon>Caudata</taxon>
        <taxon>Salamandroidea</taxon>
        <taxon>Salamandridae</taxon>
        <taxon>Pleurodelinae</taxon>
        <taxon>Pleurodeles</taxon>
    </lineage>
</organism>
<sequence>MLAHVSTAPGVGIPGYILCRFLNREVPRGSRRERRHRSRESGHLDSRKPSNRRRAERAAHGGGRSCRSREPGYPENLKREDGLHWQKRTRNGETPRDQKKETSERTKKKKSLT</sequence>
<accession>A0AAV7VS65</accession>
<dbReference type="AlphaFoldDB" id="A0AAV7VS65"/>
<dbReference type="Proteomes" id="UP001066276">
    <property type="component" value="Chromosome 2_1"/>
</dbReference>
<dbReference type="EMBL" id="JANPWB010000003">
    <property type="protein sequence ID" value="KAJ1204543.1"/>
    <property type="molecule type" value="Genomic_DNA"/>
</dbReference>
<evidence type="ECO:0000313" key="3">
    <source>
        <dbReference type="Proteomes" id="UP001066276"/>
    </source>
</evidence>
<comment type="caution">
    <text evidence="2">The sequence shown here is derived from an EMBL/GenBank/DDBJ whole genome shotgun (WGS) entry which is preliminary data.</text>
</comment>
<feature type="compositionally biased region" description="Basic and acidic residues" evidence="1">
    <location>
        <begin position="39"/>
        <end position="48"/>
    </location>
</feature>
<name>A0AAV7VS65_PLEWA</name>
<reference evidence="2" key="1">
    <citation type="journal article" date="2022" name="bioRxiv">
        <title>Sequencing and chromosome-scale assembly of the giantPleurodeles waltlgenome.</title>
        <authorList>
            <person name="Brown T."/>
            <person name="Elewa A."/>
            <person name="Iarovenko S."/>
            <person name="Subramanian E."/>
            <person name="Araus A.J."/>
            <person name="Petzold A."/>
            <person name="Susuki M."/>
            <person name="Suzuki K.-i.T."/>
            <person name="Hayashi T."/>
            <person name="Toyoda A."/>
            <person name="Oliveira C."/>
            <person name="Osipova E."/>
            <person name="Leigh N.D."/>
            <person name="Simon A."/>
            <person name="Yun M.H."/>
        </authorList>
    </citation>
    <scope>NUCLEOTIDE SEQUENCE</scope>
    <source>
        <strain evidence="2">20211129_DDA</strain>
        <tissue evidence="2">Liver</tissue>
    </source>
</reference>
<evidence type="ECO:0000256" key="1">
    <source>
        <dbReference type="SAM" id="MobiDB-lite"/>
    </source>
</evidence>
<gene>
    <name evidence="2" type="ORF">NDU88_008320</name>
</gene>
<keyword evidence="3" id="KW-1185">Reference proteome</keyword>
<proteinExistence type="predicted"/>